<keyword evidence="4" id="KW-1185">Reference proteome</keyword>
<feature type="chain" id="PRO_5045797351" evidence="1">
    <location>
        <begin position="30"/>
        <end position="297"/>
    </location>
</feature>
<dbReference type="Pfam" id="PF13349">
    <property type="entry name" value="DUF4097"/>
    <property type="match status" value="1"/>
</dbReference>
<reference evidence="3 4" key="1">
    <citation type="submission" date="2021-10" db="EMBL/GenBank/DDBJ databases">
        <title>Anaerobic single-cell dispensing facilitates the cultivation of human gut bacteria.</title>
        <authorList>
            <person name="Afrizal A."/>
        </authorList>
    </citation>
    <scope>NUCLEOTIDE SEQUENCE [LARGE SCALE GENOMIC DNA]</scope>
    <source>
        <strain evidence="3 4">CLA-AA-H246</strain>
    </source>
</reference>
<dbReference type="InterPro" id="IPR025164">
    <property type="entry name" value="Toastrack_DUF4097"/>
</dbReference>
<dbReference type="EMBL" id="JAJEQE010000037">
    <property type="protein sequence ID" value="MCC2149662.1"/>
    <property type="molecule type" value="Genomic_DNA"/>
</dbReference>
<organism evidence="3 4">
    <name type="scientific">Hominisplanchenecus faecis</name>
    <dbReference type="NCBI Taxonomy" id="2885351"/>
    <lineage>
        <taxon>Bacteria</taxon>
        <taxon>Bacillati</taxon>
        <taxon>Bacillota</taxon>
        <taxon>Clostridia</taxon>
        <taxon>Lachnospirales</taxon>
        <taxon>Lachnospiraceae</taxon>
        <taxon>Hominisplanchenecus</taxon>
    </lineage>
</organism>
<feature type="domain" description="DUF4097" evidence="2">
    <location>
        <begin position="154"/>
        <end position="291"/>
    </location>
</feature>
<dbReference type="RefSeq" id="WP_248835660.1">
    <property type="nucleotide sequence ID" value="NZ_JAJEQE010000037.1"/>
</dbReference>
<evidence type="ECO:0000313" key="4">
    <source>
        <dbReference type="Proteomes" id="UP001299235"/>
    </source>
</evidence>
<evidence type="ECO:0000256" key="1">
    <source>
        <dbReference type="SAM" id="SignalP"/>
    </source>
</evidence>
<comment type="caution">
    <text evidence="3">The sequence shown here is derived from an EMBL/GenBank/DDBJ whole genome shotgun (WGS) entry which is preliminary data.</text>
</comment>
<keyword evidence="1" id="KW-0732">Signal</keyword>
<name>A0ABS8EX55_9FIRM</name>
<protein>
    <submittedName>
        <fullName evidence="3">DUF4097 domain-containing protein</fullName>
    </submittedName>
</protein>
<proteinExistence type="predicted"/>
<accession>A0ABS8EX55</accession>
<gene>
    <name evidence="3" type="ORF">LKD42_10410</name>
</gene>
<evidence type="ECO:0000259" key="2">
    <source>
        <dbReference type="Pfam" id="PF13349"/>
    </source>
</evidence>
<feature type="signal peptide" evidence="1">
    <location>
        <begin position="1"/>
        <end position="29"/>
    </location>
</feature>
<evidence type="ECO:0000313" key="3">
    <source>
        <dbReference type="EMBL" id="MCC2149662.1"/>
    </source>
</evidence>
<dbReference type="Proteomes" id="UP001299235">
    <property type="component" value="Unassembled WGS sequence"/>
</dbReference>
<sequence>MNKTAKTAMITALTLCVVGMVLSTAGYFAGGKDFNDSSGHVYISSGTDSARKNLEVMEKQQINAFTKLNVDFQNFDLDIRKSGDDCYYMEYRMEKGGNENPLTWENKDGELTLQETSGGKGSYYISYDLGNLLHHTETQKQEEINTVILYVPQDARFSEARIQLADGDLTAEQFSCKNMTANFLDGDMILDQGKFADGVITLADGDLKTNHSSFSGNLEINNSDGDVFIQMENGNAAKMNIHLKTTDGDVITDNLPQGKSERKEDSSLYENNVDGATSTLNVICRDGDITLIESAKQ</sequence>